<dbReference type="SFLD" id="SFLDG01072">
    <property type="entry name" value="dehydrogenase_like"/>
    <property type="match status" value="1"/>
</dbReference>
<dbReference type="NCBIfam" id="TIGR04085">
    <property type="entry name" value="rSAM_more_4Fe4S"/>
    <property type="match status" value="1"/>
</dbReference>
<dbReference type="PANTHER" id="PTHR43273">
    <property type="entry name" value="ANAEROBIC SULFATASE-MATURATING ENZYME HOMOLOG ASLB-RELATED"/>
    <property type="match status" value="1"/>
</dbReference>
<evidence type="ECO:0000256" key="5">
    <source>
        <dbReference type="ARBA" id="ARBA00023004"/>
    </source>
</evidence>
<name>A0A6L6IJS2_9ENTR</name>
<dbReference type="SFLD" id="SFLDG01386">
    <property type="entry name" value="main_SPASM_domain-containing"/>
    <property type="match status" value="1"/>
</dbReference>
<reference evidence="9 10" key="1">
    <citation type="submission" date="2019-11" db="EMBL/GenBank/DDBJ databases">
        <title>Escherichia alba sp. nov. isolated from the gut of plastic-eating superworms Zophobas atratus.</title>
        <authorList>
            <person name="Yang Y."/>
        </authorList>
    </citation>
    <scope>NUCLEOTIDE SEQUENCE [LARGE SCALE GENOMIC DNA]</scope>
    <source>
        <strain evidence="10">BIT-B35</strain>
    </source>
</reference>
<dbReference type="InterPro" id="IPR007197">
    <property type="entry name" value="rSAM"/>
</dbReference>
<evidence type="ECO:0000256" key="1">
    <source>
        <dbReference type="ARBA" id="ARBA00001966"/>
    </source>
</evidence>
<dbReference type="GO" id="GO:0051539">
    <property type="term" value="F:4 iron, 4 sulfur cluster binding"/>
    <property type="evidence" value="ECO:0007669"/>
    <property type="project" value="UniProtKB-KW"/>
</dbReference>
<dbReference type="RefSeq" id="WP_155107584.1">
    <property type="nucleotide sequence ID" value="NZ_WMJZ01000006.1"/>
</dbReference>
<organism evidence="9 10">
    <name type="scientific">Intestinirhabdus alba</name>
    <dbReference type="NCBI Taxonomy" id="2899544"/>
    <lineage>
        <taxon>Bacteria</taxon>
        <taxon>Pseudomonadati</taxon>
        <taxon>Pseudomonadota</taxon>
        <taxon>Gammaproteobacteria</taxon>
        <taxon>Enterobacterales</taxon>
        <taxon>Enterobacteriaceae</taxon>
        <taxon>Intestinirhabdus</taxon>
    </lineage>
</organism>
<dbReference type="CDD" id="cd01335">
    <property type="entry name" value="Radical_SAM"/>
    <property type="match status" value="1"/>
</dbReference>
<keyword evidence="5" id="KW-0408">Iron</keyword>
<evidence type="ECO:0000256" key="6">
    <source>
        <dbReference type="ARBA" id="ARBA00023014"/>
    </source>
</evidence>
<dbReference type="Proteomes" id="UP000477739">
    <property type="component" value="Unassembled WGS sequence"/>
</dbReference>
<keyword evidence="3" id="KW-0949">S-adenosyl-L-methionine</keyword>
<dbReference type="PANTHER" id="PTHR43273:SF3">
    <property type="entry name" value="ANAEROBIC SULFATASE-MATURATING ENZYME HOMOLOG ASLB-RELATED"/>
    <property type="match status" value="1"/>
</dbReference>
<dbReference type="SFLD" id="SFLDS00029">
    <property type="entry name" value="Radical_SAM"/>
    <property type="match status" value="1"/>
</dbReference>
<comment type="similarity">
    <text evidence="7">Belongs to the radical SAM superfamily. Anaerobic sulfatase-maturating enzyme family.</text>
</comment>
<evidence type="ECO:0000256" key="4">
    <source>
        <dbReference type="ARBA" id="ARBA00022723"/>
    </source>
</evidence>
<dbReference type="GO" id="GO:0016491">
    <property type="term" value="F:oxidoreductase activity"/>
    <property type="evidence" value="ECO:0007669"/>
    <property type="project" value="InterPro"/>
</dbReference>
<sequence>MMAQIANFQLMAKPSGSVCNINCTYCFYLEKEHLYPERKNRWKMDGVTLKNYIFKNITGQKADVVDFIWQGGEPTLPGIDFFREAIRLQNYYRGAKRINNFFQTNGTNIDDEWASFLKENHFLVGLSIDGDRISNDTYRLTRTGKSTYDAVIKGLEALKRHQVEFNTLTVVNAENVKRPMDVYNFLKRIGSRYMQFIPLVERRASVADENGLTLIQPDFSGQCSVTEWSVPAKAYGAFLNTIFDHWITNDLGSVFVMNFEQTMAKMVGQASACVINETCGGNLIVEANGDIYSCDHFVYPEHKLGNINHDSSEELVNSPKNIAFGHGKLKNISKDCINCTVRSVCNGGCPKHRFNISSDGRPNRNYFCDGFALHLHHALPKMQHLLELIQQNRSLAKIRKSLKKEYYHKRRNG</sequence>
<dbReference type="AlphaFoldDB" id="A0A6L6IJS2"/>
<dbReference type="InterPro" id="IPR058240">
    <property type="entry name" value="rSAM_sf"/>
</dbReference>
<evidence type="ECO:0000313" key="10">
    <source>
        <dbReference type="Proteomes" id="UP000477739"/>
    </source>
</evidence>
<evidence type="ECO:0000256" key="3">
    <source>
        <dbReference type="ARBA" id="ARBA00022691"/>
    </source>
</evidence>
<dbReference type="SFLD" id="SFLDG01384">
    <property type="entry name" value="thioether_bond_formation_requi"/>
    <property type="match status" value="1"/>
</dbReference>
<comment type="cofactor">
    <cofactor evidence="1">
        <name>[4Fe-4S] cluster</name>
        <dbReference type="ChEBI" id="CHEBI:49883"/>
    </cofactor>
</comment>
<evidence type="ECO:0000256" key="7">
    <source>
        <dbReference type="ARBA" id="ARBA00023601"/>
    </source>
</evidence>
<dbReference type="Pfam" id="PF04055">
    <property type="entry name" value="Radical_SAM"/>
    <property type="match status" value="1"/>
</dbReference>
<dbReference type="InterPro" id="IPR047207">
    <property type="entry name" value="SPASM_anSME"/>
</dbReference>
<dbReference type="InterPro" id="IPR034491">
    <property type="entry name" value="Anaerob_Ser_sulfatase-maturase"/>
</dbReference>
<dbReference type="InterPro" id="IPR013785">
    <property type="entry name" value="Aldolase_TIM"/>
</dbReference>
<comment type="caution">
    <text evidence="9">The sequence shown here is derived from an EMBL/GenBank/DDBJ whole genome shotgun (WGS) entry which is preliminary data.</text>
</comment>
<dbReference type="SUPFAM" id="SSF102114">
    <property type="entry name" value="Radical SAM enzymes"/>
    <property type="match status" value="1"/>
</dbReference>
<evidence type="ECO:0000256" key="2">
    <source>
        <dbReference type="ARBA" id="ARBA00022485"/>
    </source>
</evidence>
<dbReference type="EMBL" id="WMJZ01000006">
    <property type="protein sequence ID" value="MTH45948.1"/>
    <property type="molecule type" value="Genomic_DNA"/>
</dbReference>
<evidence type="ECO:0000313" key="9">
    <source>
        <dbReference type="EMBL" id="MTH45948.1"/>
    </source>
</evidence>
<dbReference type="PROSITE" id="PS51918">
    <property type="entry name" value="RADICAL_SAM"/>
    <property type="match status" value="1"/>
</dbReference>
<accession>A0A6L6IJS2</accession>
<dbReference type="SFLD" id="SFLDG01067">
    <property type="entry name" value="SPASM/twitch_domain_containing"/>
    <property type="match status" value="1"/>
</dbReference>
<gene>
    <name evidence="9" type="ORF">GJV78_06645</name>
</gene>
<dbReference type="SFLD" id="SFLDF00285">
    <property type="entry name" value="anaerobic_Ser-type_sulfatase-m"/>
    <property type="match status" value="1"/>
</dbReference>
<dbReference type="NCBIfam" id="TIGR03942">
    <property type="entry name" value="sulfatase_rSAM"/>
    <property type="match status" value="1"/>
</dbReference>
<keyword evidence="6" id="KW-0411">Iron-sulfur</keyword>
<dbReference type="Pfam" id="PF13186">
    <property type="entry name" value="SPASM"/>
    <property type="match status" value="1"/>
</dbReference>
<dbReference type="InterPro" id="IPR023867">
    <property type="entry name" value="Sulphatase_maturase_rSAM"/>
</dbReference>
<dbReference type="Gene3D" id="3.20.20.70">
    <property type="entry name" value="Aldolase class I"/>
    <property type="match status" value="1"/>
</dbReference>
<protein>
    <submittedName>
        <fullName evidence="9">Anaerobic sulfatase maturase</fullName>
    </submittedName>
</protein>
<dbReference type="OrthoDB" id="9782387at2"/>
<dbReference type="GO" id="GO:0046872">
    <property type="term" value="F:metal ion binding"/>
    <property type="evidence" value="ECO:0007669"/>
    <property type="project" value="UniProtKB-KW"/>
</dbReference>
<keyword evidence="2" id="KW-0004">4Fe-4S</keyword>
<keyword evidence="10" id="KW-1185">Reference proteome</keyword>
<dbReference type="CDD" id="cd21120">
    <property type="entry name" value="SPASM_anSME"/>
    <property type="match status" value="1"/>
</dbReference>
<proteinExistence type="inferred from homology"/>
<dbReference type="InterPro" id="IPR023885">
    <property type="entry name" value="4Fe4S-binding_SPASM_dom"/>
</dbReference>
<keyword evidence="4" id="KW-0479">Metal-binding</keyword>
<feature type="domain" description="Radical SAM core" evidence="8">
    <location>
        <begin position="1"/>
        <end position="239"/>
    </location>
</feature>
<evidence type="ECO:0000259" key="8">
    <source>
        <dbReference type="PROSITE" id="PS51918"/>
    </source>
</evidence>